<protein>
    <submittedName>
        <fullName evidence="1">Uncharacterized protein</fullName>
    </submittedName>
</protein>
<accession>K6VPX2</accession>
<keyword evidence="2" id="KW-1185">Reference proteome</keyword>
<dbReference type="STRING" id="100225.SAMN05421595_1260"/>
<dbReference type="Proteomes" id="UP000008495">
    <property type="component" value="Unassembled WGS sequence"/>
</dbReference>
<reference evidence="1 2" key="1">
    <citation type="submission" date="2012-08" db="EMBL/GenBank/DDBJ databases">
        <title>Whole genome shotgun sequence of Austwickia chelonae NBRC 105200.</title>
        <authorList>
            <person name="Yoshida I."/>
            <person name="Hosoyama A."/>
            <person name="Tsuchikane K."/>
            <person name="Katsumata H."/>
            <person name="Ando Y."/>
            <person name="Ohji S."/>
            <person name="Hamada M."/>
            <person name="Tamura T."/>
            <person name="Yamazoe A."/>
            <person name="Yamazaki S."/>
            <person name="Fujita N."/>
        </authorList>
    </citation>
    <scope>NUCLEOTIDE SEQUENCE [LARGE SCALE GENOMIC DNA]</scope>
    <source>
        <strain evidence="1 2">NBRC 105200</strain>
    </source>
</reference>
<dbReference type="OrthoDB" id="7945430at2"/>
<sequence length="229" mass="23954">MSATPAEAWTTARHPLARLLRSIAAGQKPEPNGQWARVSPWIPTIQAMVVFPEHTIMAVSYDISDETLVDLGVDGHGQAFTARTVTALAGPTGWVGVPQILFCSLGTGAGQGGSLVARSDLSKHPAVELARRTLQDVQVLGAGDPADPDVVILGRGVAGVREIAVHRPHPYAPGGAQLVQAALGCVPENEVVLRCISTYDAPRISAAVEGGMTPIGGVQLFSTRPEHKL</sequence>
<organism evidence="1 2">
    <name type="scientific">Austwickia chelonae NBRC 105200</name>
    <dbReference type="NCBI Taxonomy" id="1184607"/>
    <lineage>
        <taxon>Bacteria</taxon>
        <taxon>Bacillati</taxon>
        <taxon>Actinomycetota</taxon>
        <taxon>Actinomycetes</taxon>
        <taxon>Micrococcales</taxon>
        <taxon>Dermatophilaceae</taxon>
        <taxon>Austwickia</taxon>
    </lineage>
</organism>
<name>K6VPX2_9MICO</name>
<proteinExistence type="predicted"/>
<gene>
    <name evidence="1" type="ORF">AUCHE_05_03360</name>
</gene>
<dbReference type="eggNOG" id="COG1247">
    <property type="taxonomic scope" value="Bacteria"/>
</dbReference>
<evidence type="ECO:0000313" key="1">
    <source>
        <dbReference type="EMBL" id="GAB77425.1"/>
    </source>
</evidence>
<comment type="caution">
    <text evidence="1">The sequence shown here is derived from an EMBL/GenBank/DDBJ whole genome shotgun (WGS) entry which is preliminary data.</text>
</comment>
<dbReference type="RefSeq" id="WP_006502177.1">
    <property type="nucleotide sequence ID" value="NZ_BAGZ01000005.1"/>
</dbReference>
<dbReference type="EMBL" id="BAGZ01000005">
    <property type="protein sequence ID" value="GAB77425.1"/>
    <property type="molecule type" value="Genomic_DNA"/>
</dbReference>
<dbReference type="AlphaFoldDB" id="K6VPX2"/>
<evidence type="ECO:0000313" key="2">
    <source>
        <dbReference type="Proteomes" id="UP000008495"/>
    </source>
</evidence>